<protein>
    <submittedName>
        <fullName evidence="1">Uncharacterized protein</fullName>
    </submittedName>
</protein>
<gene>
    <name evidence="1" type="ORF">Glove_59g50</name>
</gene>
<sequence length="201" mass="23314">MPHSLYKRKFLSVLKEGCGTIGSYGAVIDKYFVTGITLTFQQEISPLQETNIILDCFEMYRICSFTEFEIKTILLQYLNTKNNQDSEYEDEDEKNEIDTGSTRKRKRKLARAIQQELPYLYPILNCSFIHNNLIGHSFGCQHILTLGAGATGRRWLDFTQKELLIWIALVIYQELFKLPFLTNIGMRLASSLFTLFQDKCL</sequence>
<dbReference type="OrthoDB" id="5876240at2759"/>
<evidence type="ECO:0000313" key="2">
    <source>
        <dbReference type="Proteomes" id="UP000266861"/>
    </source>
</evidence>
<dbReference type="EMBL" id="PQFF01000056">
    <property type="protein sequence ID" value="RHZ85844.1"/>
    <property type="molecule type" value="Genomic_DNA"/>
</dbReference>
<evidence type="ECO:0000313" key="1">
    <source>
        <dbReference type="EMBL" id="RHZ85844.1"/>
    </source>
</evidence>
<comment type="caution">
    <text evidence="1">The sequence shown here is derived from an EMBL/GenBank/DDBJ whole genome shotgun (WGS) entry which is preliminary data.</text>
</comment>
<reference evidence="1 2" key="1">
    <citation type="submission" date="2018-08" db="EMBL/GenBank/DDBJ databases">
        <title>Genome and evolution of the arbuscular mycorrhizal fungus Diversispora epigaea (formerly Glomus versiforme) and its bacterial endosymbionts.</title>
        <authorList>
            <person name="Sun X."/>
            <person name="Fei Z."/>
            <person name="Harrison M."/>
        </authorList>
    </citation>
    <scope>NUCLEOTIDE SEQUENCE [LARGE SCALE GENOMIC DNA]</scope>
    <source>
        <strain evidence="1 2">IT104</strain>
    </source>
</reference>
<organism evidence="1 2">
    <name type="scientific">Diversispora epigaea</name>
    <dbReference type="NCBI Taxonomy" id="1348612"/>
    <lineage>
        <taxon>Eukaryota</taxon>
        <taxon>Fungi</taxon>
        <taxon>Fungi incertae sedis</taxon>
        <taxon>Mucoromycota</taxon>
        <taxon>Glomeromycotina</taxon>
        <taxon>Glomeromycetes</taxon>
        <taxon>Diversisporales</taxon>
        <taxon>Diversisporaceae</taxon>
        <taxon>Diversispora</taxon>
    </lineage>
</organism>
<name>A0A397JKZ5_9GLOM</name>
<keyword evidence="2" id="KW-1185">Reference proteome</keyword>
<dbReference type="Proteomes" id="UP000266861">
    <property type="component" value="Unassembled WGS sequence"/>
</dbReference>
<proteinExistence type="predicted"/>
<accession>A0A397JKZ5</accession>
<dbReference type="AlphaFoldDB" id="A0A397JKZ5"/>